<name>A0A6L5QEB3_9BURK</name>
<dbReference type="Proteomes" id="UP000481037">
    <property type="component" value="Unassembled WGS sequence"/>
</dbReference>
<feature type="transmembrane region" description="Helical" evidence="1">
    <location>
        <begin position="384"/>
        <end position="402"/>
    </location>
</feature>
<dbReference type="PIRSF" id="PIRSF004548">
    <property type="entry name" value="CreD"/>
    <property type="match status" value="1"/>
</dbReference>
<reference evidence="2 3" key="1">
    <citation type="submission" date="2019-11" db="EMBL/GenBank/DDBJ databases">
        <title>Novel species isolated from a subtropical stream in China.</title>
        <authorList>
            <person name="Lu H."/>
        </authorList>
    </citation>
    <scope>NUCLEOTIDE SEQUENCE [LARGE SCALE GENOMIC DNA]</scope>
    <source>
        <strain evidence="2 3">FT25W</strain>
    </source>
</reference>
<dbReference type="Pfam" id="PF06123">
    <property type="entry name" value="CreD"/>
    <property type="match status" value="1"/>
</dbReference>
<accession>A0A6L5QEB3</accession>
<dbReference type="AlphaFoldDB" id="A0A6L5QEB3"/>
<proteinExistence type="predicted"/>
<keyword evidence="1" id="KW-1133">Transmembrane helix</keyword>
<dbReference type="InterPro" id="IPR010364">
    <property type="entry name" value="Uncharacterised_IM_CreD"/>
</dbReference>
<feature type="transmembrane region" description="Helical" evidence="1">
    <location>
        <begin position="408"/>
        <end position="427"/>
    </location>
</feature>
<keyword evidence="1" id="KW-0812">Transmembrane</keyword>
<dbReference type="NCBIfam" id="NF008712">
    <property type="entry name" value="PRK11715.1-1"/>
    <property type="match status" value="1"/>
</dbReference>
<dbReference type="PANTHER" id="PTHR30092:SF0">
    <property type="entry name" value="INNER MEMBRANE PROTEIN CRED"/>
    <property type="match status" value="1"/>
</dbReference>
<evidence type="ECO:0000256" key="1">
    <source>
        <dbReference type="SAM" id="Phobius"/>
    </source>
</evidence>
<evidence type="ECO:0000313" key="3">
    <source>
        <dbReference type="Proteomes" id="UP000481037"/>
    </source>
</evidence>
<feature type="transmembrane region" description="Helical" evidence="1">
    <location>
        <begin position="355"/>
        <end position="377"/>
    </location>
</feature>
<evidence type="ECO:0000313" key="2">
    <source>
        <dbReference type="EMBL" id="MRX07999.1"/>
    </source>
</evidence>
<protein>
    <submittedName>
        <fullName evidence="2">Cell envelope integrity protein CreD</fullName>
    </submittedName>
</protein>
<dbReference type="RefSeq" id="WP_154364090.1">
    <property type="nucleotide sequence ID" value="NZ_WKJM01000006.1"/>
</dbReference>
<feature type="transmembrane region" description="Helical" evidence="1">
    <location>
        <begin position="304"/>
        <end position="322"/>
    </location>
</feature>
<dbReference type="GO" id="GO:0005886">
    <property type="term" value="C:plasma membrane"/>
    <property type="evidence" value="ECO:0007669"/>
    <property type="project" value="TreeGrafter"/>
</dbReference>
<feature type="transmembrane region" description="Helical" evidence="1">
    <location>
        <begin position="329"/>
        <end position="349"/>
    </location>
</feature>
<keyword evidence="3" id="KW-1185">Reference proteome</keyword>
<dbReference type="PANTHER" id="PTHR30092">
    <property type="entry name" value="INNER MEMBRANE PROTEIN CRED"/>
    <property type="match status" value="1"/>
</dbReference>
<comment type="caution">
    <text evidence="2">The sequence shown here is derived from an EMBL/GenBank/DDBJ whole genome shotgun (WGS) entry which is preliminary data.</text>
</comment>
<keyword evidence="1" id="KW-0472">Membrane</keyword>
<gene>
    <name evidence="2" type="primary">creD</name>
    <name evidence="2" type="ORF">GJ697_09165</name>
</gene>
<organism evidence="2 3">
    <name type="scientific">Duganella alba</name>
    <dbReference type="NCBI Taxonomy" id="2666081"/>
    <lineage>
        <taxon>Bacteria</taxon>
        <taxon>Pseudomonadati</taxon>
        <taxon>Pseudomonadota</taxon>
        <taxon>Betaproteobacteria</taxon>
        <taxon>Burkholderiales</taxon>
        <taxon>Oxalobacteraceae</taxon>
        <taxon>Telluria group</taxon>
        <taxon>Duganella</taxon>
    </lineage>
</organism>
<sequence length="449" mass="48818">MQKKLFQKCLIIVALMLLIGLPLMMVEGVISERIRFHAQAVQSIADDSVRTQHVIGPVLVLPYSEEIKDGDKVVTVQHRKLVFPNELRIAGKIVTERRYRGIHQVLMYSGGHSFAGDFTLPAAADLPRDSGASQLTMRQPYVALSVSDVRGIRDIPTMLVAGRRYRFAQGAQLPGNPSGMHVALDLADLKAAGASIPFGFSLYLAGTERQHFVPVGSNNLVTMESNWAHPQFGGNFLPEARTISDQGFRASWRISSMASNAQRQLAAMDRPAEAQGAEPGLDSFSMGFIEPVNVYAQADRATKYGLLFVALTFAAFFVFEILKRLPIHPIQYLLVGLALIMFFLLLVSLSEHIDFLVAYLIAGGACIALISFYLSAVLRSRARAAGFGAGLVVLYSALYGLLISESNALVLGALLLFACLGAVMVATRRVDWYGIGKIDEAETPSATPA</sequence>
<dbReference type="EMBL" id="WKJM01000006">
    <property type="protein sequence ID" value="MRX07999.1"/>
    <property type="molecule type" value="Genomic_DNA"/>
</dbReference>